<dbReference type="RefSeq" id="WP_341743118.1">
    <property type="nucleotide sequence ID" value="NZ_CP151406.1"/>
</dbReference>
<proteinExistence type="predicted"/>
<gene>
    <name evidence="1" type="ORF">AADV58_10310</name>
</gene>
<name>A0ABZ2XEF3_9RHOO</name>
<evidence type="ECO:0000313" key="2">
    <source>
        <dbReference type="Proteomes" id="UP001479520"/>
    </source>
</evidence>
<dbReference type="EMBL" id="CP151406">
    <property type="protein sequence ID" value="WZJ20347.1"/>
    <property type="molecule type" value="Genomic_DNA"/>
</dbReference>
<evidence type="ECO:0000313" key="1">
    <source>
        <dbReference type="EMBL" id="WZJ20347.1"/>
    </source>
</evidence>
<organism evidence="1 2">
    <name type="scientific">Azonexus hydrophilus</name>
    <dbReference type="NCBI Taxonomy" id="418702"/>
    <lineage>
        <taxon>Bacteria</taxon>
        <taxon>Pseudomonadati</taxon>
        <taxon>Pseudomonadota</taxon>
        <taxon>Betaproteobacteria</taxon>
        <taxon>Rhodocyclales</taxon>
        <taxon>Azonexaceae</taxon>
        <taxon>Azonexus</taxon>
    </lineage>
</organism>
<reference evidence="1 2" key="1">
    <citation type="submission" date="2024-04" db="EMBL/GenBank/DDBJ databases">
        <title>Dissimilatory iodate-reducing microorganisms contribute to the enrichment of iodine in groundwater.</title>
        <authorList>
            <person name="Jiang Z."/>
        </authorList>
    </citation>
    <scope>NUCLEOTIDE SEQUENCE [LARGE SCALE GENOMIC DNA]</scope>
    <source>
        <strain evidence="1 2">NCP973</strain>
    </source>
</reference>
<dbReference type="Proteomes" id="UP001479520">
    <property type="component" value="Chromosome"/>
</dbReference>
<accession>A0ABZ2XEF3</accession>
<keyword evidence="2" id="KW-1185">Reference proteome</keyword>
<protein>
    <submittedName>
        <fullName evidence="1">Uncharacterized protein</fullName>
    </submittedName>
</protein>
<sequence length="153" mass="16685">MEHRIITSNKLQRLIAAAANVQTLMDDGTLAAAFEARDPDCTNQAVTDFDALNTARAIVAEEIKAASPFLRYRREIMAATPAGMALRYLVMSMYGNSNVPIRGLFEHFGEHDIRVALECLTSFAANGDRDSQFMSLGLELAQSDDDSAIEVAA</sequence>